<feature type="region of interest" description="Disordered" evidence="1">
    <location>
        <begin position="60"/>
        <end position="91"/>
    </location>
</feature>
<protein>
    <submittedName>
        <fullName evidence="2">Uncharacterized protein</fullName>
    </submittedName>
</protein>
<feature type="compositionally biased region" description="Polar residues" evidence="1">
    <location>
        <begin position="77"/>
        <end position="91"/>
    </location>
</feature>
<dbReference type="AlphaFoldDB" id="A0A101NKY8"/>
<accession>A0A101NKY8</accession>
<gene>
    <name evidence="2" type="ORF">AQI88_17730</name>
</gene>
<dbReference type="Proteomes" id="UP000054241">
    <property type="component" value="Unassembled WGS sequence"/>
</dbReference>
<organism evidence="2 3">
    <name type="scientific">Streptomyces cellostaticus</name>
    <dbReference type="NCBI Taxonomy" id="67285"/>
    <lineage>
        <taxon>Bacteria</taxon>
        <taxon>Bacillati</taxon>
        <taxon>Actinomycetota</taxon>
        <taxon>Actinomycetes</taxon>
        <taxon>Kitasatosporales</taxon>
        <taxon>Streptomycetaceae</taxon>
        <taxon>Streptomyces</taxon>
    </lineage>
</organism>
<evidence type="ECO:0000313" key="3">
    <source>
        <dbReference type="Proteomes" id="UP000054241"/>
    </source>
</evidence>
<sequence length="91" mass="8946">MGAAFGFALGESGGAVGEADDDGEGVAEDGLHGLRCHELAHPPRSARDADEHVAACTGAAPEAADHRPDGCPAVGTMETTGASCNSPTLSS</sequence>
<comment type="caution">
    <text evidence="2">The sequence shown here is derived from an EMBL/GenBank/DDBJ whole genome shotgun (WGS) entry which is preliminary data.</text>
</comment>
<evidence type="ECO:0000256" key="1">
    <source>
        <dbReference type="SAM" id="MobiDB-lite"/>
    </source>
</evidence>
<evidence type="ECO:0000313" key="2">
    <source>
        <dbReference type="EMBL" id="KUM95231.1"/>
    </source>
</evidence>
<proteinExistence type="predicted"/>
<reference evidence="2 3" key="1">
    <citation type="submission" date="2015-10" db="EMBL/GenBank/DDBJ databases">
        <title>Draft genome sequence of Streptomyces cellostaticus DSM 40189, type strain for the species Streptomyces cellostaticus.</title>
        <authorList>
            <person name="Ruckert C."/>
            <person name="Winkler A."/>
            <person name="Kalinowski J."/>
            <person name="Kampfer P."/>
            <person name="Glaeser S."/>
        </authorList>
    </citation>
    <scope>NUCLEOTIDE SEQUENCE [LARGE SCALE GENOMIC DNA]</scope>
    <source>
        <strain evidence="2 3">DSM 40189</strain>
    </source>
</reference>
<dbReference type="EMBL" id="LMWL01000031">
    <property type="protein sequence ID" value="KUM95231.1"/>
    <property type="molecule type" value="Genomic_DNA"/>
</dbReference>
<name>A0A101NKY8_9ACTN</name>
<keyword evidence="3" id="KW-1185">Reference proteome</keyword>
<feature type="compositionally biased region" description="Acidic residues" evidence="1">
    <location>
        <begin position="18"/>
        <end position="27"/>
    </location>
</feature>
<feature type="region of interest" description="Disordered" evidence="1">
    <location>
        <begin position="1"/>
        <end position="29"/>
    </location>
</feature>